<dbReference type="GO" id="GO:0004018">
    <property type="term" value="F:N6-(1,2-dicarboxyethyl)AMP AMP-lyase (fumarate-forming) activity"/>
    <property type="evidence" value="ECO:0007669"/>
    <property type="project" value="TreeGrafter"/>
</dbReference>
<dbReference type="GO" id="GO:0044208">
    <property type="term" value="P:'de novo' AMP biosynthetic process"/>
    <property type="evidence" value="ECO:0007669"/>
    <property type="project" value="TreeGrafter"/>
</dbReference>
<feature type="domain" description="Fumarate lyase N-terminal" evidence="2">
    <location>
        <begin position="1"/>
        <end position="92"/>
    </location>
</feature>
<sequence>HAEPTTLGLKFLGFSEETKRNIKRMKVAKDAVSVGKLSGPVGTYSNLEPEIENYVCKKLGLKPENVSTQIIPRDRHSQFLTTLAIIASSLTRNDFS</sequence>
<organism evidence="3">
    <name type="scientific">marine sediment metagenome</name>
    <dbReference type="NCBI Taxonomy" id="412755"/>
    <lineage>
        <taxon>unclassified sequences</taxon>
        <taxon>metagenomes</taxon>
        <taxon>ecological metagenomes</taxon>
    </lineage>
</organism>
<dbReference type="GO" id="GO:0070626">
    <property type="term" value="F:(S)-2-(5-amino-1-(5-phospho-D-ribosyl)imidazole-4-carboxamido) succinate lyase (fumarate-forming) activity"/>
    <property type="evidence" value="ECO:0007669"/>
    <property type="project" value="TreeGrafter"/>
</dbReference>
<comment type="caution">
    <text evidence="3">The sequence shown here is derived from an EMBL/GenBank/DDBJ whole genome shotgun (WGS) entry which is preliminary data.</text>
</comment>
<dbReference type="SUPFAM" id="SSF48557">
    <property type="entry name" value="L-aspartase-like"/>
    <property type="match status" value="1"/>
</dbReference>
<proteinExistence type="predicted"/>
<dbReference type="Gene3D" id="1.20.200.10">
    <property type="entry name" value="Fumarase/aspartase (Central domain)"/>
    <property type="match status" value="1"/>
</dbReference>
<dbReference type="GO" id="GO:0005829">
    <property type="term" value="C:cytosol"/>
    <property type="evidence" value="ECO:0007669"/>
    <property type="project" value="TreeGrafter"/>
</dbReference>
<keyword evidence="1" id="KW-0456">Lyase</keyword>
<dbReference type="PANTHER" id="PTHR43172">
    <property type="entry name" value="ADENYLOSUCCINATE LYASE"/>
    <property type="match status" value="1"/>
</dbReference>
<gene>
    <name evidence="3" type="ORF">S01H4_19636</name>
</gene>
<protein>
    <recommendedName>
        <fullName evidence="2">Fumarate lyase N-terminal domain-containing protein</fullName>
    </recommendedName>
</protein>
<evidence type="ECO:0000313" key="3">
    <source>
        <dbReference type="EMBL" id="GAG57882.1"/>
    </source>
</evidence>
<accession>X0ZID0</accession>
<feature type="non-terminal residue" evidence="3">
    <location>
        <position position="1"/>
    </location>
</feature>
<dbReference type="PANTHER" id="PTHR43172:SF1">
    <property type="entry name" value="ADENYLOSUCCINATE LYASE"/>
    <property type="match status" value="1"/>
</dbReference>
<dbReference type="EMBL" id="BART01008771">
    <property type="protein sequence ID" value="GAG57882.1"/>
    <property type="molecule type" value="Genomic_DNA"/>
</dbReference>
<evidence type="ECO:0000256" key="1">
    <source>
        <dbReference type="ARBA" id="ARBA00023239"/>
    </source>
</evidence>
<name>X0ZID0_9ZZZZ</name>
<reference evidence="3" key="1">
    <citation type="journal article" date="2014" name="Front. Microbiol.">
        <title>High frequency of phylogenetically diverse reductive dehalogenase-homologous genes in deep subseafloor sedimentary metagenomes.</title>
        <authorList>
            <person name="Kawai M."/>
            <person name="Futagami T."/>
            <person name="Toyoda A."/>
            <person name="Takaki Y."/>
            <person name="Nishi S."/>
            <person name="Hori S."/>
            <person name="Arai W."/>
            <person name="Tsubouchi T."/>
            <person name="Morono Y."/>
            <person name="Uchiyama I."/>
            <person name="Ito T."/>
            <person name="Fujiyama A."/>
            <person name="Inagaki F."/>
            <person name="Takami H."/>
        </authorList>
    </citation>
    <scope>NUCLEOTIDE SEQUENCE</scope>
    <source>
        <strain evidence="3">Expedition CK06-06</strain>
    </source>
</reference>
<dbReference type="AlphaFoldDB" id="X0ZID0"/>
<dbReference type="InterPro" id="IPR022761">
    <property type="entry name" value="Fumarate_lyase_N"/>
</dbReference>
<dbReference type="InterPro" id="IPR008948">
    <property type="entry name" value="L-Aspartase-like"/>
</dbReference>
<dbReference type="Pfam" id="PF00206">
    <property type="entry name" value="Lyase_1"/>
    <property type="match status" value="1"/>
</dbReference>
<evidence type="ECO:0000259" key="2">
    <source>
        <dbReference type="Pfam" id="PF00206"/>
    </source>
</evidence>